<dbReference type="GO" id="GO:0006979">
    <property type="term" value="P:response to oxidative stress"/>
    <property type="evidence" value="ECO:0007669"/>
    <property type="project" value="InterPro"/>
</dbReference>
<reference evidence="1" key="1">
    <citation type="journal article" date="2020" name="mSystems">
        <title>Genome- and Community-Level Interaction Insights into Carbon Utilization and Element Cycling Functions of Hydrothermarchaeota in Hydrothermal Sediment.</title>
        <authorList>
            <person name="Zhou Z."/>
            <person name="Liu Y."/>
            <person name="Xu W."/>
            <person name="Pan J."/>
            <person name="Luo Z.H."/>
            <person name="Li M."/>
        </authorList>
    </citation>
    <scope>NUCLEOTIDE SEQUENCE [LARGE SCALE GENOMIC DNA]</scope>
    <source>
        <strain evidence="1">SpSt-1084</strain>
    </source>
</reference>
<dbReference type="EMBL" id="DRXS01000239">
    <property type="protein sequence ID" value="HHR41055.1"/>
    <property type="molecule type" value="Genomic_DNA"/>
</dbReference>
<protein>
    <submittedName>
        <fullName evidence="1">OsmC family peroxiredoxin</fullName>
    </submittedName>
</protein>
<dbReference type="PANTHER" id="PTHR42830:SF1">
    <property type="entry name" value="OSMOTICALLY INDUCIBLE FAMILY PROTEIN"/>
    <property type="match status" value="1"/>
</dbReference>
<gene>
    <name evidence="1" type="ORF">ENM42_04410</name>
</gene>
<dbReference type="PANTHER" id="PTHR42830">
    <property type="entry name" value="OSMOTICALLY INDUCIBLE FAMILY PROTEIN"/>
    <property type="match status" value="1"/>
</dbReference>
<dbReference type="GO" id="GO:0004601">
    <property type="term" value="F:peroxidase activity"/>
    <property type="evidence" value="ECO:0007669"/>
    <property type="project" value="InterPro"/>
</dbReference>
<comment type="caution">
    <text evidence="1">The sequence shown here is derived from an EMBL/GenBank/DDBJ whole genome shotgun (WGS) entry which is preliminary data.</text>
</comment>
<dbReference type="SUPFAM" id="SSF82784">
    <property type="entry name" value="OsmC-like"/>
    <property type="match status" value="1"/>
</dbReference>
<dbReference type="Gene3D" id="3.30.300.20">
    <property type="match status" value="1"/>
</dbReference>
<dbReference type="InterPro" id="IPR052707">
    <property type="entry name" value="OsmC_Ohr_Peroxiredoxin"/>
</dbReference>
<evidence type="ECO:0000313" key="1">
    <source>
        <dbReference type="EMBL" id="HHR41055.1"/>
    </source>
</evidence>
<dbReference type="NCBIfam" id="TIGR03562">
    <property type="entry name" value="osmo_induc_OsmC"/>
    <property type="match status" value="1"/>
</dbReference>
<name>A0A7C5Y4Z0_CALS0</name>
<dbReference type="InterPro" id="IPR015946">
    <property type="entry name" value="KH_dom-like_a/b"/>
</dbReference>
<dbReference type="AlphaFoldDB" id="A0A7C5Y4Z0"/>
<sequence length="146" mass="15087">MSAVISRAKAVWEGDLFHGKGVVSFDSGALPQKEITWAARSSKIPGMTSPEELLAAAHAGCFAMALSNILAKEGKPATRLEVTADAVFTKTDEGFKITEITLTVVGVVPGMDQTGFAKAASAAGEGCPVSKALKGNVKINLNARLA</sequence>
<dbReference type="InterPro" id="IPR003718">
    <property type="entry name" value="OsmC/Ohr_fam"/>
</dbReference>
<dbReference type="Pfam" id="PF02566">
    <property type="entry name" value="OsmC"/>
    <property type="match status" value="1"/>
</dbReference>
<dbReference type="InterPro" id="IPR036102">
    <property type="entry name" value="OsmC/Ohrsf"/>
</dbReference>
<dbReference type="InterPro" id="IPR019904">
    <property type="entry name" value="Peroxiredoxin_OsmC"/>
</dbReference>
<accession>A0A7C5Y4Z0</accession>
<organism evidence="1">
    <name type="scientific">Caldiarchaeum subterraneum</name>
    <dbReference type="NCBI Taxonomy" id="311458"/>
    <lineage>
        <taxon>Archaea</taxon>
        <taxon>Nitrososphaerota</taxon>
        <taxon>Candidatus Caldarchaeales</taxon>
        <taxon>Candidatus Caldarchaeaceae</taxon>
        <taxon>Candidatus Caldarchaeum</taxon>
    </lineage>
</organism>
<proteinExistence type="predicted"/>